<protein>
    <submittedName>
        <fullName evidence="2">Uncharacterized protein</fullName>
    </submittedName>
</protein>
<evidence type="ECO:0000313" key="2">
    <source>
        <dbReference type="EMBL" id="KAE9524847.1"/>
    </source>
</evidence>
<dbReference type="Gene3D" id="2.20.25.240">
    <property type="match status" value="1"/>
</dbReference>
<dbReference type="Proteomes" id="UP000475862">
    <property type="component" value="Unassembled WGS sequence"/>
</dbReference>
<dbReference type="EMBL" id="VYZN01000065">
    <property type="protein sequence ID" value="KAE9524847.1"/>
    <property type="molecule type" value="Genomic_DNA"/>
</dbReference>
<reference evidence="2 3" key="1">
    <citation type="submission" date="2019-08" db="EMBL/GenBank/DDBJ databases">
        <title>The genome of the soybean aphid Biotype 1, its phylome, world population structure and adaptation to the North American continent.</title>
        <authorList>
            <person name="Giordano R."/>
            <person name="Donthu R.K."/>
            <person name="Hernandez A.G."/>
            <person name="Wright C.L."/>
            <person name="Zimin A.V."/>
        </authorList>
    </citation>
    <scope>NUCLEOTIDE SEQUENCE [LARGE SCALE GENOMIC DNA]</scope>
    <source>
        <tissue evidence="2">Whole aphids</tissue>
    </source>
</reference>
<sequence>MNSEYHLSMRHKNNNNSNNNITWLQQPRCDAYETVEDPTNSSRWGHGRLNSHARGLYFWAGAIHGVFAAFQTLRIPRRLFKINQCIFSSMGNAAEYALQRFIKMENELIMSTMLNEKGENILKVVNDFKFGCHKNYSNGDIRWRCTNKNCRAFLRIVAENKIKVSASNLIHNHDKTEVNILNRQKFSNSLKRKAITDISERPSKLFHTQLKEENVPTLTITDITYIT</sequence>
<organism evidence="2 3">
    <name type="scientific">Aphis glycines</name>
    <name type="common">Soybean aphid</name>
    <dbReference type="NCBI Taxonomy" id="307491"/>
    <lineage>
        <taxon>Eukaryota</taxon>
        <taxon>Metazoa</taxon>
        <taxon>Ecdysozoa</taxon>
        <taxon>Arthropoda</taxon>
        <taxon>Hexapoda</taxon>
        <taxon>Insecta</taxon>
        <taxon>Pterygota</taxon>
        <taxon>Neoptera</taxon>
        <taxon>Paraneoptera</taxon>
        <taxon>Hemiptera</taxon>
        <taxon>Sternorrhyncha</taxon>
        <taxon>Aphidomorpha</taxon>
        <taxon>Aphidoidea</taxon>
        <taxon>Aphididae</taxon>
        <taxon>Aphidini</taxon>
        <taxon>Aphis</taxon>
        <taxon>Aphis</taxon>
    </lineage>
</organism>
<proteinExistence type="predicted"/>
<gene>
    <name evidence="2" type="ORF">AGLY_014897</name>
</gene>
<keyword evidence="3" id="KW-1185">Reference proteome</keyword>
<name>A0A6G0T4L6_APHGL</name>
<accession>A0A6G0T4L6</accession>
<evidence type="ECO:0000313" key="3">
    <source>
        <dbReference type="Proteomes" id="UP000475862"/>
    </source>
</evidence>
<dbReference type="AlphaFoldDB" id="A0A6G0T4L6"/>
<comment type="caution">
    <text evidence="2">The sequence shown here is derived from an EMBL/GenBank/DDBJ whole genome shotgun (WGS) entry which is preliminary data.</text>
</comment>
<dbReference type="OrthoDB" id="6627290at2759"/>
<feature type="region of interest" description="Disordered" evidence="1">
    <location>
        <begin position="1"/>
        <end position="20"/>
    </location>
</feature>
<evidence type="ECO:0000256" key="1">
    <source>
        <dbReference type="SAM" id="MobiDB-lite"/>
    </source>
</evidence>